<feature type="compositionally biased region" description="Polar residues" evidence="1">
    <location>
        <begin position="163"/>
        <end position="181"/>
    </location>
</feature>
<dbReference type="Proteomes" id="UP001281410">
    <property type="component" value="Unassembled WGS sequence"/>
</dbReference>
<evidence type="ECO:0000313" key="4">
    <source>
        <dbReference type="Proteomes" id="UP001281410"/>
    </source>
</evidence>
<protein>
    <recommendedName>
        <fullName evidence="2">DUF936 domain-containing protein</fullName>
    </recommendedName>
</protein>
<dbReference type="InterPro" id="IPR010341">
    <property type="entry name" value="DUF936_pln"/>
</dbReference>
<dbReference type="InterPro" id="IPR048297">
    <property type="entry name" value="DUF936_dom_pln"/>
</dbReference>
<feature type="region of interest" description="Disordered" evidence="1">
    <location>
        <begin position="154"/>
        <end position="181"/>
    </location>
</feature>
<evidence type="ECO:0000259" key="2">
    <source>
        <dbReference type="Pfam" id="PF06075"/>
    </source>
</evidence>
<evidence type="ECO:0000256" key="1">
    <source>
        <dbReference type="SAM" id="MobiDB-lite"/>
    </source>
</evidence>
<dbReference type="AlphaFoldDB" id="A0AAD9Z2R7"/>
<organism evidence="3 4">
    <name type="scientific">Dipteronia sinensis</name>
    <dbReference type="NCBI Taxonomy" id="43782"/>
    <lineage>
        <taxon>Eukaryota</taxon>
        <taxon>Viridiplantae</taxon>
        <taxon>Streptophyta</taxon>
        <taxon>Embryophyta</taxon>
        <taxon>Tracheophyta</taxon>
        <taxon>Spermatophyta</taxon>
        <taxon>Magnoliopsida</taxon>
        <taxon>eudicotyledons</taxon>
        <taxon>Gunneridae</taxon>
        <taxon>Pentapetalae</taxon>
        <taxon>rosids</taxon>
        <taxon>malvids</taxon>
        <taxon>Sapindales</taxon>
        <taxon>Sapindaceae</taxon>
        <taxon>Hippocastanoideae</taxon>
        <taxon>Acereae</taxon>
        <taxon>Dipteronia</taxon>
    </lineage>
</organism>
<keyword evidence="4" id="KW-1185">Reference proteome</keyword>
<dbReference type="EMBL" id="JANJYJ010000926">
    <property type="protein sequence ID" value="KAK3170434.1"/>
    <property type="molecule type" value="Genomic_DNA"/>
</dbReference>
<comment type="caution">
    <text evidence="3">The sequence shown here is derived from an EMBL/GenBank/DDBJ whole genome shotgun (WGS) entry which is preliminary data.</text>
</comment>
<proteinExistence type="predicted"/>
<sequence>MDSLTPGVLSKVTEEHRSAFLQVIEIVSSLDDYPFRTRGFFLKLSDSLHSAYVSIPPQDLDLIFYDKIQLGHAVRLRLPLLVGDPCPVPKRRPCVETPKDFVSSDLLQLGASLNFKNAKKNGLVKQQIQRPSPTRLIKLEIRKRWLNLDSARRAWDHSPSPTPKATPQITSSAKPKQSYNKSSHNTLSAAACHCHRNVALLAAIYCFQYASYIPLNFAFLCCSINLRPHDINLGL</sequence>
<dbReference type="PANTHER" id="PTHR31928">
    <property type="entry name" value="EXPRESSED PROTEIN"/>
    <property type="match status" value="1"/>
</dbReference>
<name>A0AAD9Z2R7_9ROSI</name>
<feature type="domain" description="DUF936" evidence="2">
    <location>
        <begin position="10"/>
        <end position="102"/>
    </location>
</feature>
<dbReference type="PANTHER" id="PTHR31928:SF7">
    <property type="entry name" value="FACTOR 1-DELTA, PUTATIVE (DUF936)-RELATED"/>
    <property type="match status" value="1"/>
</dbReference>
<reference evidence="3" key="1">
    <citation type="journal article" date="2023" name="Plant J.">
        <title>Genome sequences and population genomics provide insights into the demographic history, inbreeding, and mutation load of two 'living fossil' tree species of Dipteronia.</title>
        <authorList>
            <person name="Feng Y."/>
            <person name="Comes H.P."/>
            <person name="Chen J."/>
            <person name="Zhu S."/>
            <person name="Lu R."/>
            <person name="Zhang X."/>
            <person name="Li P."/>
            <person name="Qiu J."/>
            <person name="Olsen K.M."/>
            <person name="Qiu Y."/>
        </authorList>
    </citation>
    <scope>NUCLEOTIDE SEQUENCE</scope>
    <source>
        <strain evidence="3">NBL</strain>
    </source>
</reference>
<gene>
    <name evidence="3" type="ORF">Dsin_000178</name>
</gene>
<evidence type="ECO:0000313" key="3">
    <source>
        <dbReference type="EMBL" id="KAK3170434.1"/>
    </source>
</evidence>
<accession>A0AAD9Z2R7</accession>
<dbReference type="Pfam" id="PF06075">
    <property type="entry name" value="DUF936"/>
    <property type="match status" value="1"/>
</dbReference>